<dbReference type="InterPro" id="IPR050808">
    <property type="entry name" value="Phage_Integrase"/>
</dbReference>
<dbReference type="GO" id="GO:0006310">
    <property type="term" value="P:DNA recombination"/>
    <property type="evidence" value="ECO:0007669"/>
    <property type="project" value="UniProtKB-KW"/>
</dbReference>
<dbReference type="GO" id="GO:0003677">
    <property type="term" value="F:DNA binding"/>
    <property type="evidence" value="ECO:0007669"/>
    <property type="project" value="UniProtKB-UniRule"/>
</dbReference>
<evidence type="ECO:0000256" key="5">
    <source>
        <dbReference type="PROSITE-ProRule" id="PRU01248"/>
    </source>
</evidence>
<dbReference type="eggNOG" id="COG0582">
    <property type="taxonomic scope" value="Bacteria"/>
</dbReference>
<dbReference type="Gene3D" id="1.10.443.10">
    <property type="entry name" value="Intergrase catalytic core"/>
    <property type="match status" value="1"/>
</dbReference>
<evidence type="ECO:0000259" key="7">
    <source>
        <dbReference type="PROSITE" id="PS51900"/>
    </source>
</evidence>
<dbReference type="PANTHER" id="PTHR30629:SF2">
    <property type="entry name" value="PROPHAGE INTEGRASE INTS-RELATED"/>
    <property type="match status" value="1"/>
</dbReference>
<keyword evidence="4" id="KW-0233">DNA recombination</keyword>
<dbReference type="PROSITE" id="PS51898">
    <property type="entry name" value="TYR_RECOMBINASE"/>
    <property type="match status" value="1"/>
</dbReference>
<dbReference type="RefSeq" id="WP_050074133.1">
    <property type="nucleotide sequence ID" value="NZ_CPZJ01000016.1"/>
</dbReference>
<dbReference type="Gene3D" id="1.10.150.130">
    <property type="match status" value="1"/>
</dbReference>
<accession>A0A0T9MNP0</accession>
<dbReference type="SUPFAM" id="SSF54171">
    <property type="entry name" value="DNA-binding domain"/>
    <property type="match status" value="1"/>
</dbReference>
<sequence>MAKRPKKYDANLPRNLTYRRREKSFCWRNPITGSEISLGQIARRDAISQAIQANNYIESTFQPVALLERLQAPAPTPAAKAEVNTVASWLKRYSELLKRRELAENTMKMRVLQIGYIKQEFGERPIETVTTKHIADFINTYVDNGKSSMAVNLRSVLSDVFREAIADGLISSNPVEATRTPSPKVKRERLDYAAFCKIYEAAGQQRNWVQLSLALALITGQRRDDVRQLKRSDVHDGKLWIVQSKTKMQIAISLSLRLEIMNTTVGEIIEKCLNNSKSEYLISSPSKNSGREPGALNADSLTKAFVKALKATDLVYEISPPSFHEIRSLASRLYEAEYGKEFAQKLLGHKSMKMTNVYLDSRKNEWVEI</sequence>
<dbReference type="PANTHER" id="PTHR30629">
    <property type="entry name" value="PROPHAGE INTEGRASE"/>
    <property type="match status" value="1"/>
</dbReference>
<keyword evidence="2" id="KW-0229">DNA integration</keyword>
<dbReference type="InterPro" id="IPR013762">
    <property type="entry name" value="Integrase-like_cat_sf"/>
</dbReference>
<evidence type="ECO:0000256" key="3">
    <source>
        <dbReference type="ARBA" id="ARBA00023125"/>
    </source>
</evidence>
<feature type="domain" description="Core-binding (CB)" evidence="7">
    <location>
        <begin position="84"/>
        <end position="165"/>
    </location>
</feature>
<dbReference type="InterPro" id="IPR010998">
    <property type="entry name" value="Integrase_recombinase_N"/>
</dbReference>
<feature type="domain" description="Tyr recombinase" evidence="6">
    <location>
        <begin position="185"/>
        <end position="369"/>
    </location>
</feature>
<comment type="similarity">
    <text evidence="1">Belongs to the 'phage' integrase family.</text>
</comment>
<dbReference type="InterPro" id="IPR016177">
    <property type="entry name" value="DNA-bd_dom_sf"/>
</dbReference>
<proteinExistence type="inferred from homology"/>
<evidence type="ECO:0000256" key="4">
    <source>
        <dbReference type="ARBA" id="ARBA00023172"/>
    </source>
</evidence>
<dbReference type="SUPFAM" id="SSF56349">
    <property type="entry name" value="DNA breaking-rejoining enzymes"/>
    <property type="match status" value="1"/>
</dbReference>
<dbReference type="InterPro" id="IPR015094">
    <property type="entry name" value="Integrase_lambda-typ_DNA-bd_N"/>
</dbReference>
<dbReference type="Pfam" id="PF09003">
    <property type="entry name" value="Arm-DNA-bind_1"/>
    <property type="match status" value="1"/>
</dbReference>
<dbReference type="Pfam" id="PF22022">
    <property type="entry name" value="Phage_int_M"/>
    <property type="match status" value="1"/>
</dbReference>
<dbReference type="EMBL" id="CPZJ01000016">
    <property type="protein sequence ID" value="CNG30080.1"/>
    <property type="molecule type" value="Genomic_DNA"/>
</dbReference>
<organism evidence="8 9">
    <name type="scientific">Yersinia intermedia</name>
    <dbReference type="NCBI Taxonomy" id="631"/>
    <lineage>
        <taxon>Bacteria</taxon>
        <taxon>Pseudomonadati</taxon>
        <taxon>Pseudomonadota</taxon>
        <taxon>Gammaproteobacteria</taxon>
        <taxon>Enterobacterales</taxon>
        <taxon>Yersiniaceae</taxon>
        <taxon>Yersinia</taxon>
    </lineage>
</organism>
<evidence type="ECO:0000256" key="1">
    <source>
        <dbReference type="ARBA" id="ARBA00008857"/>
    </source>
</evidence>
<name>A0A0T9MNP0_YERIN</name>
<dbReference type="PROSITE" id="PS51900">
    <property type="entry name" value="CB"/>
    <property type="match status" value="1"/>
</dbReference>
<evidence type="ECO:0000259" key="6">
    <source>
        <dbReference type="PROSITE" id="PS51898"/>
    </source>
</evidence>
<gene>
    <name evidence="8" type="primary">int_1</name>
    <name evidence="8" type="ORF">ERS008530_03436</name>
</gene>
<reference evidence="8 9" key="1">
    <citation type="submission" date="2015-03" db="EMBL/GenBank/DDBJ databases">
        <authorList>
            <person name="Murphy D."/>
        </authorList>
    </citation>
    <scope>NUCLEOTIDE SEQUENCE [LARGE SCALE GENOMIC DNA]</scope>
    <source>
        <strain evidence="8 9">BR165/97</strain>
    </source>
</reference>
<evidence type="ECO:0000256" key="2">
    <source>
        <dbReference type="ARBA" id="ARBA00022908"/>
    </source>
</evidence>
<protein>
    <submittedName>
        <fullName evidence="8">Phage integrase</fullName>
    </submittedName>
</protein>
<dbReference type="Pfam" id="PF00589">
    <property type="entry name" value="Phage_integrase"/>
    <property type="match status" value="1"/>
</dbReference>
<evidence type="ECO:0000313" key="9">
    <source>
        <dbReference type="Proteomes" id="UP000038750"/>
    </source>
</evidence>
<dbReference type="InterPro" id="IPR011010">
    <property type="entry name" value="DNA_brk_join_enz"/>
</dbReference>
<dbReference type="AlphaFoldDB" id="A0A0T9MNP0"/>
<dbReference type="Proteomes" id="UP000038750">
    <property type="component" value="Unassembled WGS sequence"/>
</dbReference>
<evidence type="ECO:0000313" key="8">
    <source>
        <dbReference type="EMBL" id="CNG30080.1"/>
    </source>
</evidence>
<dbReference type="InterPro" id="IPR053876">
    <property type="entry name" value="Phage_int_M"/>
</dbReference>
<dbReference type="InterPro" id="IPR002104">
    <property type="entry name" value="Integrase_catalytic"/>
</dbReference>
<dbReference type="STRING" id="631.CH53_4333"/>
<dbReference type="GO" id="GO:0008907">
    <property type="term" value="F:integrase activity"/>
    <property type="evidence" value="ECO:0007669"/>
    <property type="project" value="InterPro"/>
</dbReference>
<dbReference type="Gene3D" id="3.30.160.60">
    <property type="entry name" value="Classic Zinc Finger"/>
    <property type="match status" value="1"/>
</dbReference>
<dbReference type="InterPro" id="IPR044068">
    <property type="entry name" value="CB"/>
</dbReference>
<keyword evidence="3 5" id="KW-0238">DNA-binding</keyword>